<dbReference type="Proteomes" id="UP000479000">
    <property type="component" value="Unassembled WGS sequence"/>
</dbReference>
<reference evidence="2 3" key="1">
    <citation type="submission" date="2020-02" db="EMBL/GenBank/DDBJ databases">
        <authorList>
            <person name="Ferguson B K."/>
        </authorList>
    </citation>
    <scope>NUCLEOTIDE SEQUENCE [LARGE SCALE GENOMIC DNA]</scope>
</reference>
<feature type="non-terminal residue" evidence="2">
    <location>
        <position position="448"/>
    </location>
</feature>
<evidence type="ECO:0000313" key="2">
    <source>
        <dbReference type="EMBL" id="CAB0017349.1"/>
    </source>
</evidence>
<proteinExistence type="predicted"/>
<gene>
    <name evidence="2" type="ORF">NTEN_LOCUS21368</name>
</gene>
<evidence type="ECO:0000313" key="3">
    <source>
        <dbReference type="Proteomes" id="UP000479000"/>
    </source>
</evidence>
<accession>A0A6H5HKM7</accession>
<sequence length="448" mass="51581">MVIFVNDRRRWYYQYIDILGIDGNAKYREKAENHCYPKIAGSCWYGVDVMTEDISDNMENCVWEPAMVKRNALQAAGEAVCLIISVDETIKNPKSGGDSMADQPVRRPISRIRLLWRARLLFNQPTLDRRFTTCRQFSRNAAKKTRRSADGMGSRHWPLFGRTPFWLYRIDFKRNSAIYFYKVWAWTSQSVTSTSILTEEKISRDAIRASRNTLPRRMEVSSKRVLGDFGKIPGESRGFRENPEDSGRIQRIPGESRGFQEYPEDSRRIQRIQGESEGFQKNSDESWGIQMSPGESRGFLEKPEDSWRIQRILGEPRGFLENPEDSWRTQRILGKSSGFLGNPQGSWGILKILVEPRGSWGIQSILRVPRGCQRFSKDSGEYTTYCVRSMRITIASKRILMEESAPSWATIRSAWPKKMAPKSASSTRIRTDRWSKCSRLPIASSPIA</sequence>
<dbReference type="GO" id="GO:0005524">
    <property type="term" value="F:ATP binding"/>
    <property type="evidence" value="ECO:0007669"/>
    <property type="project" value="InterPro"/>
</dbReference>
<dbReference type="InterPro" id="IPR002423">
    <property type="entry name" value="Cpn60/GroEL/TCP-1"/>
</dbReference>
<keyword evidence="3" id="KW-1185">Reference proteome</keyword>
<feature type="compositionally biased region" description="Basic and acidic residues" evidence="1">
    <location>
        <begin position="237"/>
        <end position="248"/>
    </location>
</feature>
<dbReference type="AlphaFoldDB" id="A0A6H5HKM7"/>
<dbReference type="EMBL" id="CADCXU010031255">
    <property type="protein sequence ID" value="CAB0017349.1"/>
    <property type="molecule type" value="Genomic_DNA"/>
</dbReference>
<dbReference type="Gene3D" id="1.10.560.10">
    <property type="entry name" value="GroEL-like equatorial domain"/>
    <property type="match status" value="1"/>
</dbReference>
<dbReference type="InterPro" id="IPR027413">
    <property type="entry name" value="GROEL-like_equatorial_sf"/>
</dbReference>
<dbReference type="OrthoDB" id="1935484at2759"/>
<protein>
    <submittedName>
        <fullName evidence="2">Uncharacterized protein</fullName>
    </submittedName>
</protein>
<feature type="region of interest" description="Disordered" evidence="1">
    <location>
        <begin position="232"/>
        <end position="301"/>
    </location>
</feature>
<dbReference type="SUPFAM" id="SSF48592">
    <property type="entry name" value="GroEL equatorial domain-like"/>
    <property type="match status" value="1"/>
</dbReference>
<organism evidence="2 3">
    <name type="scientific">Nesidiocoris tenuis</name>
    <dbReference type="NCBI Taxonomy" id="355587"/>
    <lineage>
        <taxon>Eukaryota</taxon>
        <taxon>Metazoa</taxon>
        <taxon>Ecdysozoa</taxon>
        <taxon>Arthropoda</taxon>
        <taxon>Hexapoda</taxon>
        <taxon>Insecta</taxon>
        <taxon>Pterygota</taxon>
        <taxon>Neoptera</taxon>
        <taxon>Paraneoptera</taxon>
        <taxon>Hemiptera</taxon>
        <taxon>Heteroptera</taxon>
        <taxon>Panheteroptera</taxon>
        <taxon>Cimicomorpha</taxon>
        <taxon>Miridae</taxon>
        <taxon>Dicyphina</taxon>
        <taxon>Nesidiocoris</taxon>
    </lineage>
</organism>
<name>A0A6H5HKM7_9HEMI</name>
<evidence type="ECO:0000256" key="1">
    <source>
        <dbReference type="SAM" id="MobiDB-lite"/>
    </source>
</evidence>
<dbReference type="Pfam" id="PF00118">
    <property type="entry name" value="Cpn60_TCP1"/>
    <property type="match status" value="1"/>
</dbReference>